<sequence length="595" mass="63733">MNKNAYIPLGGGIDLVTPPRQMKPGQCLYAVNYECPVSGGYRRIAGYAAVGPVVPGEGPLLGVVTFADRYYAVRKDTGADAATLYRYNSDTNTWDSVGACHNGRYEFVEGNLTATEKGRALYGVGGGKPFQLLASPGESVEYQSILGVVSALRGNLPSGVVYIASNDKLIISDTKGRNITGLGVFDKADASLTTGTDKTGNGDDTTQAEIDLSDQAPNSIGYVRFTVGEEAETELAIPELASPFYELSAAQSGAQFIALHANHLFIGFPSGSLQHSSIGKPNSWNAAVGGAGEIGVGQPITGLLNGRGGTLHILCRDSIKTLYGSSTADWQLKITIPNSGAKPYSAQNLLQPYFIAERGITNLQATDQFGDFQPLQAGAMLEPLFTEDGWADRVVCSVISKRRAQYRVFFDDGSGVYMSPTGATTVLFPDAPVVAHSGELDSGEEVVLFGDANGQVYRLGNNADSFAGSPISAFLTLAYTDLRKPAERKRFRRVFWDVRSGSNADITFRPDFDFGGIESAPHLRQTLSFLLGGGLWDVARWDEFAWSAPVVGQEAHDITGSGTSINFAIYSSSISPPHEILGYDLTYSDRRLRRG</sequence>
<dbReference type="RefSeq" id="WP_399841715.1">
    <property type="nucleotide sequence ID" value="NZ_JBITWC010000003.1"/>
</dbReference>
<accession>A0ABW8BRB5</accession>
<protein>
    <submittedName>
        <fullName evidence="1">Uncharacterized protein</fullName>
    </submittedName>
</protein>
<dbReference type="EMBL" id="JBITWC010000003">
    <property type="protein sequence ID" value="MFI8748781.1"/>
    <property type="molecule type" value="Genomic_DNA"/>
</dbReference>
<dbReference type="Proteomes" id="UP001614338">
    <property type="component" value="Unassembled WGS sequence"/>
</dbReference>
<name>A0ABW8BRB5_9GAMM</name>
<gene>
    <name evidence="1" type="ORF">ACIGG6_02075</name>
</gene>
<evidence type="ECO:0000313" key="2">
    <source>
        <dbReference type="Proteomes" id="UP001614338"/>
    </source>
</evidence>
<proteinExistence type="predicted"/>
<evidence type="ECO:0000313" key="1">
    <source>
        <dbReference type="EMBL" id="MFI8748781.1"/>
    </source>
</evidence>
<reference evidence="1 2" key="1">
    <citation type="submission" date="2024-10" db="EMBL/GenBank/DDBJ databases">
        <title>The Natural Products Discovery Center: Release of the First 8490 Sequenced Strains for Exploring Actinobacteria Biosynthetic Diversity.</title>
        <authorList>
            <person name="Kalkreuter E."/>
            <person name="Kautsar S.A."/>
            <person name="Yang D."/>
            <person name="Bader C.D."/>
            <person name="Teijaro C.N."/>
            <person name="Fluegel L."/>
            <person name="Davis C.M."/>
            <person name="Simpson J.R."/>
            <person name="Lauterbach L."/>
            <person name="Steele A.D."/>
            <person name="Gui C."/>
            <person name="Meng S."/>
            <person name="Li G."/>
            <person name="Viehrig K."/>
            <person name="Ye F."/>
            <person name="Su P."/>
            <person name="Kiefer A.F."/>
            <person name="Nichols A."/>
            <person name="Cepeda A.J."/>
            <person name="Yan W."/>
            <person name="Fan B."/>
            <person name="Jiang Y."/>
            <person name="Adhikari A."/>
            <person name="Zheng C.-J."/>
            <person name="Schuster L."/>
            <person name="Cowan T.M."/>
            <person name="Smanski M.J."/>
            <person name="Chevrette M.G."/>
            <person name="De Carvalho L.P.S."/>
            <person name="Shen B."/>
        </authorList>
    </citation>
    <scope>NUCLEOTIDE SEQUENCE [LARGE SCALE GENOMIC DNA]</scope>
    <source>
        <strain evidence="1 2">NPDC077409</strain>
    </source>
</reference>
<comment type="caution">
    <text evidence="1">The sequence shown here is derived from an EMBL/GenBank/DDBJ whole genome shotgun (WGS) entry which is preliminary data.</text>
</comment>
<keyword evidence="2" id="KW-1185">Reference proteome</keyword>
<organism evidence="1 2">
    <name type="scientific">Vreelandella lionensis</name>
    <dbReference type="NCBI Taxonomy" id="1144478"/>
    <lineage>
        <taxon>Bacteria</taxon>
        <taxon>Pseudomonadati</taxon>
        <taxon>Pseudomonadota</taxon>
        <taxon>Gammaproteobacteria</taxon>
        <taxon>Oceanospirillales</taxon>
        <taxon>Halomonadaceae</taxon>
        <taxon>Vreelandella</taxon>
    </lineage>
</organism>